<proteinExistence type="predicted"/>
<sequence>MKLILKIIGGFLATILLVVILLFIFDYDYILKGIQVVYLQGHKTAYIDDYPEFPNRVIKSDSTVISSWPLHKNYNKAKPTAKLTDLNTELGTVAFLIFKNDSIWYEDYAEDYGLLSKTNSFSMAKSITVALLGKAIKDGYIKSLNEPVGDFFPEFNEGNQSKLTVGDLASMSSGLDWDEDYFNPFSQTARAYFGDDIRSEGLNLRVIEEPGKSFKYLSGNTILLGMAIEKATGMSLTSYLSESFWKPLEMSDDALWQLDSEEKGMEKAYCCIASNARDFARFGKLFKDDGKWKGEQILDPQFVNIATNPRFKESPQYGYGFWLSDYNGKEIFCMRGILGQYVIVIPEDNIIIVRLGHNLIRREEGEKHSKDFFIYIDEAYKMLAHDSKTTT</sequence>
<keyword evidence="1" id="KW-0472">Membrane</keyword>
<feature type="transmembrane region" description="Helical" evidence="1">
    <location>
        <begin position="7"/>
        <end position="25"/>
    </location>
</feature>
<dbReference type="InterPro" id="IPR001466">
    <property type="entry name" value="Beta-lactam-related"/>
</dbReference>
<reference evidence="3 4" key="1">
    <citation type="submission" date="2018-10" db="EMBL/GenBank/DDBJ databases">
        <title>Genomic Encyclopedia of Archaeal and Bacterial Type Strains, Phase II (KMG-II): from individual species to whole genera.</title>
        <authorList>
            <person name="Goeker M."/>
        </authorList>
    </citation>
    <scope>NUCLEOTIDE SEQUENCE [LARGE SCALE GENOMIC DNA]</scope>
    <source>
        <strain evidence="3 4">DSM 19839</strain>
    </source>
</reference>
<organism evidence="3 4">
    <name type="scientific">Gillisia mitskevichiae</name>
    <dbReference type="NCBI Taxonomy" id="270921"/>
    <lineage>
        <taxon>Bacteria</taxon>
        <taxon>Pseudomonadati</taxon>
        <taxon>Bacteroidota</taxon>
        <taxon>Flavobacteriia</taxon>
        <taxon>Flavobacteriales</taxon>
        <taxon>Flavobacteriaceae</taxon>
        <taxon>Gillisia</taxon>
    </lineage>
</organism>
<keyword evidence="4" id="KW-1185">Reference proteome</keyword>
<keyword evidence="1" id="KW-1133">Transmembrane helix</keyword>
<dbReference type="EMBL" id="RBLG01000001">
    <property type="protein sequence ID" value="RKS55287.1"/>
    <property type="molecule type" value="Genomic_DNA"/>
</dbReference>
<comment type="caution">
    <text evidence="3">The sequence shown here is derived from an EMBL/GenBank/DDBJ whole genome shotgun (WGS) entry which is preliminary data.</text>
</comment>
<name>A0A495PXJ6_9FLAO</name>
<dbReference type="InterPro" id="IPR050789">
    <property type="entry name" value="Diverse_Enzym_Activities"/>
</dbReference>
<evidence type="ECO:0000313" key="3">
    <source>
        <dbReference type="EMBL" id="RKS55287.1"/>
    </source>
</evidence>
<dbReference type="SUPFAM" id="SSF56601">
    <property type="entry name" value="beta-lactamase/transpeptidase-like"/>
    <property type="match status" value="1"/>
</dbReference>
<dbReference type="Gene3D" id="3.40.710.10">
    <property type="entry name" value="DD-peptidase/beta-lactamase superfamily"/>
    <property type="match status" value="1"/>
</dbReference>
<keyword evidence="1" id="KW-0812">Transmembrane</keyword>
<dbReference type="OrthoDB" id="9773047at2"/>
<dbReference type="Proteomes" id="UP000276282">
    <property type="component" value="Unassembled WGS sequence"/>
</dbReference>
<dbReference type="Pfam" id="PF00144">
    <property type="entry name" value="Beta-lactamase"/>
    <property type="match status" value="1"/>
</dbReference>
<dbReference type="InterPro" id="IPR012338">
    <property type="entry name" value="Beta-lactam/transpept-like"/>
</dbReference>
<feature type="domain" description="Beta-lactamase-related" evidence="2">
    <location>
        <begin position="91"/>
        <end position="355"/>
    </location>
</feature>
<dbReference type="PANTHER" id="PTHR43283">
    <property type="entry name" value="BETA-LACTAMASE-RELATED"/>
    <property type="match status" value="1"/>
</dbReference>
<dbReference type="RefSeq" id="WP_121344114.1">
    <property type="nucleotide sequence ID" value="NZ_RBLG01000001.1"/>
</dbReference>
<accession>A0A495PXJ6</accession>
<evidence type="ECO:0000313" key="4">
    <source>
        <dbReference type="Proteomes" id="UP000276282"/>
    </source>
</evidence>
<dbReference type="AlphaFoldDB" id="A0A495PXJ6"/>
<protein>
    <submittedName>
        <fullName evidence="3">Beta-lactamase</fullName>
    </submittedName>
</protein>
<evidence type="ECO:0000256" key="1">
    <source>
        <dbReference type="SAM" id="Phobius"/>
    </source>
</evidence>
<dbReference type="PANTHER" id="PTHR43283:SF7">
    <property type="entry name" value="BETA-LACTAMASE-RELATED DOMAIN-CONTAINING PROTEIN"/>
    <property type="match status" value="1"/>
</dbReference>
<evidence type="ECO:0000259" key="2">
    <source>
        <dbReference type="Pfam" id="PF00144"/>
    </source>
</evidence>
<gene>
    <name evidence="3" type="ORF">BC962_0246</name>
</gene>